<gene>
    <name evidence="2" type="ORF">ROA7023_01533</name>
</gene>
<dbReference type="Pfam" id="PF10658">
    <property type="entry name" value="DUF2484"/>
    <property type="match status" value="1"/>
</dbReference>
<keyword evidence="1" id="KW-0812">Transmembrane</keyword>
<name>A0A1Y5SHK9_9RHOB</name>
<sequence length="85" mass="9439">MSASALAGILWVLAATATAFLPMRRQYVPGLTLLALAPVLIGWLTWQHGWWIGGFALFAFLSMFRNPLRYLIRRALGLTVEAPPQ</sequence>
<dbReference type="AlphaFoldDB" id="A0A1Y5SHK9"/>
<keyword evidence="3" id="KW-1185">Reference proteome</keyword>
<evidence type="ECO:0000313" key="2">
    <source>
        <dbReference type="EMBL" id="SLN39839.1"/>
    </source>
</evidence>
<accession>A0A1Y5SHK9</accession>
<dbReference type="InterPro" id="IPR018919">
    <property type="entry name" value="DUF2484"/>
</dbReference>
<dbReference type="Proteomes" id="UP000193900">
    <property type="component" value="Unassembled WGS sequence"/>
</dbReference>
<protein>
    <recommendedName>
        <fullName evidence="4">UDP-N-acetylmuramate--alanine ligase</fullName>
    </recommendedName>
</protein>
<evidence type="ECO:0000256" key="1">
    <source>
        <dbReference type="SAM" id="Phobius"/>
    </source>
</evidence>
<dbReference type="OrthoDB" id="7869914at2"/>
<reference evidence="2 3" key="1">
    <citation type="submission" date="2017-03" db="EMBL/GenBank/DDBJ databases">
        <authorList>
            <person name="Afonso C.L."/>
            <person name="Miller P.J."/>
            <person name="Scott M.A."/>
            <person name="Spackman E."/>
            <person name="Goraichik I."/>
            <person name="Dimitrov K.M."/>
            <person name="Suarez D.L."/>
            <person name="Swayne D.E."/>
        </authorList>
    </citation>
    <scope>NUCLEOTIDE SEQUENCE [LARGE SCALE GENOMIC DNA]</scope>
    <source>
        <strain evidence="2 3">CECT 7023</strain>
    </source>
</reference>
<keyword evidence="1" id="KW-0472">Membrane</keyword>
<dbReference type="EMBL" id="FWFZ01000006">
    <property type="protein sequence ID" value="SLN39839.1"/>
    <property type="molecule type" value="Genomic_DNA"/>
</dbReference>
<keyword evidence="1" id="KW-1133">Transmembrane helix</keyword>
<proteinExistence type="predicted"/>
<evidence type="ECO:0000313" key="3">
    <source>
        <dbReference type="Proteomes" id="UP000193900"/>
    </source>
</evidence>
<dbReference type="RefSeq" id="WP_085878416.1">
    <property type="nucleotide sequence ID" value="NZ_FWFZ01000006.1"/>
</dbReference>
<evidence type="ECO:0008006" key="4">
    <source>
        <dbReference type="Google" id="ProtNLM"/>
    </source>
</evidence>
<organism evidence="2 3">
    <name type="scientific">Roseisalinus antarcticus</name>
    <dbReference type="NCBI Taxonomy" id="254357"/>
    <lineage>
        <taxon>Bacteria</taxon>
        <taxon>Pseudomonadati</taxon>
        <taxon>Pseudomonadota</taxon>
        <taxon>Alphaproteobacteria</taxon>
        <taxon>Rhodobacterales</taxon>
        <taxon>Roseobacteraceae</taxon>
        <taxon>Roseisalinus</taxon>
    </lineage>
</organism>
<feature type="transmembrane region" description="Helical" evidence="1">
    <location>
        <begin position="43"/>
        <end position="64"/>
    </location>
</feature>